<comment type="caution">
    <text evidence="2">The sequence shown here is derived from an EMBL/GenBank/DDBJ whole genome shotgun (WGS) entry which is preliminary data.</text>
</comment>
<evidence type="ECO:0000256" key="1">
    <source>
        <dbReference type="SAM" id="MobiDB-lite"/>
    </source>
</evidence>
<evidence type="ECO:0000313" key="2">
    <source>
        <dbReference type="EMBL" id="GGM65943.1"/>
    </source>
</evidence>
<dbReference type="EMBL" id="BMPI01000052">
    <property type="protein sequence ID" value="GGM65943.1"/>
    <property type="molecule type" value="Genomic_DNA"/>
</dbReference>
<dbReference type="Proteomes" id="UP000642070">
    <property type="component" value="Unassembled WGS sequence"/>
</dbReference>
<sequence>MLDNHAQRDRDGRSNEPPWTSRSFKTAANACPNTVPAQRRNTRTSRESGTSGFAVAAAIRWRCSRSHPSTAVVARLSSE</sequence>
<reference evidence="2" key="2">
    <citation type="submission" date="2020-09" db="EMBL/GenBank/DDBJ databases">
        <authorList>
            <person name="Sun Q."/>
            <person name="Ohkuma M."/>
        </authorList>
    </citation>
    <scope>NUCLEOTIDE SEQUENCE</scope>
    <source>
        <strain evidence="2">JCM 19831</strain>
    </source>
</reference>
<keyword evidence="3" id="KW-1185">Reference proteome</keyword>
<feature type="compositionally biased region" description="Basic and acidic residues" evidence="1">
    <location>
        <begin position="1"/>
        <end position="14"/>
    </location>
</feature>
<feature type="compositionally biased region" description="Polar residues" evidence="1">
    <location>
        <begin position="17"/>
        <end position="36"/>
    </location>
</feature>
<dbReference type="AlphaFoldDB" id="A0A917UA44"/>
<reference evidence="2" key="1">
    <citation type="journal article" date="2014" name="Int. J. Syst. Evol. Microbiol.">
        <title>Complete genome sequence of Corynebacterium casei LMG S-19264T (=DSM 44701T), isolated from a smear-ripened cheese.</title>
        <authorList>
            <consortium name="US DOE Joint Genome Institute (JGI-PGF)"/>
            <person name="Walter F."/>
            <person name="Albersmeier A."/>
            <person name="Kalinowski J."/>
            <person name="Ruckert C."/>
        </authorList>
    </citation>
    <scope>NUCLEOTIDE SEQUENCE</scope>
    <source>
        <strain evidence="2">JCM 19831</strain>
    </source>
</reference>
<accession>A0A917UA44</accession>
<proteinExistence type="predicted"/>
<name>A0A917UA44_9ACTN</name>
<gene>
    <name evidence="2" type="ORF">GCM10007977_079430</name>
</gene>
<protein>
    <submittedName>
        <fullName evidence="2">Uncharacterized protein</fullName>
    </submittedName>
</protein>
<organism evidence="2 3">
    <name type="scientific">Dactylosporangium sucinum</name>
    <dbReference type="NCBI Taxonomy" id="1424081"/>
    <lineage>
        <taxon>Bacteria</taxon>
        <taxon>Bacillati</taxon>
        <taxon>Actinomycetota</taxon>
        <taxon>Actinomycetes</taxon>
        <taxon>Micromonosporales</taxon>
        <taxon>Micromonosporaceae</taxon>
        <taxon>Dactylosporangium</taxon>
    </lineage>
</organism>
<evidence type="ECO:0000313" key="3">
    <source>
        <dbReference type="Proteomes" id="UP000642070"/>
    </source>
</evidence>
<feature type="region of interest" description="Disordered" evidence="1">
    <location>
        <begin position="1"/>
        <end position="51"/>
    </location>
</feature>